<dbReference type="SUPFAM" id="SSF56601">
    <property type="entry name" value="beta-lactamase/transpeptidase-like"/>
    <property type="match status" value="1"/>
</dbReference>
<dbReference type="PANTHER" id="PTHR43283:SF7">
    <property type="entry name" value="BETA-LACTAMASE-RELATED DOMAIN-CONTAINING PROTEIN"/>
    <property type="match status" value="1"/>
</dbReference>
<proteinExistence type="predicted"/>
<name>A0A6J7DVQ6_9ZZZZ</name>
<dbReference type="PANTHER" id="PTHR43283">
    <property type="entry name" value="BETA-LACTAMASE-RELATED"/>
    <property type="match status" value="1"/>
</dbReference>
<dbReference type="InterPro" id="IPR050789">
    <property type="entry name" value="Diverse_Enzym_Activities"/>
</dbReference>
<dbReference type="InterPro" id="IPR012338">
    <property type="entry name" value="Beta-lactam/transpept-like"/>
</dbReference>
<organism evidence="2">
    <name type="scientific">freshwater metagenome</name>
    <dbReference type="NCBI Taxonomy" id="449393"/>
    <lineage>
        <taxon>unclassified sequences</taxon>
        <taxon>metagenomes</taxon>
        <taxon>ecological metagenomes</taxon>
    </lineage>
</organism>
<evidence type="ECO:0000259" key="1">
    <source>
        <dbReference type="Pfam" id="PF00144"/>
    </source>
</evidence>
<dbReference type="InterPro" id="IPR001466">
    <property type="entry name" value="Beta-lactam-related"/>
</dbReference>
<gene>
    <name evidence="2" type="ORF">UFOPK3376_00948</name>
</gene>
<feature type="domain" description="Beta-lactamase-related" evidence="1">
    <location>
        <begin position="45"/>
        <end position="315"/>
    </location>
</feature>
<accession>A0A6J7DVQ6</accession>
<protein>
    <submittedName>
        <fullName evidence="2">Unannotated protein</fullName>
    </submittedName>
</protein>
<sequence length="342" mass="37049">MIAFPEQPTNEPWPSAEWRVGEPAADVDRAEVDDALRGIREKGDGDGVSLATLAVHRGRIVAEQYGPDTDADTTLVSWSMAKTVTQAVFGMLVGDGLIDIDQPAAVPEFADTPKAGITVRHLLAMKSGLEFIEDYVDDTTSHCLDMLFGAGIHDHAHYAASQQLLHAPGELWNYASGTTNILARIAGDIIGGGEAGMRAFLEQRLFAPLGMRSAQPKFDDAGTFVGSSYLFATARDFARFGYLYLRDGVWDQRRLLPSGWVDSSRTEVAIDPDHTNFGYGAHCWIWRDQPGSLAAHGYEGQYTVVVPERDLVVVHLGKVPAAARPALVVKLSGLINAFPTIG</sequence>
<dbReference type="AlphaFoldDB" id="A0A6J7DVQ6"/>
<reference evidence="2" key="1">
    <citation type="submission" date="2020-05" db="EMBL/GenBank/DDBJ databases">
        <authorList>
            <person name="Chiriac C."/>
            <person name="Salcher M."/>
            <person name="Ghai R."/>
            <person name="Kavagutti S V."/>
        </authorList>
    </citation>
    <scope>NUCLEOTIDE SEQUENCE</scope>
</reference>
<dbReference type="EMBL" id="CAFBLP010000017">
    <property type="protein sequence ID" value="CAB4873035.1"/>
    <property type="molecule type" value="Genomic_DNA"/>
</dbReference>
<dbReference type="Gene3D" id="3.40.710.10">
    <property type="entry name" value="DD-peptidase/beta-lactamase superfamily"/>
    <property type="match status" value="1"/>
</dbReference>
<evidence type="ECO:0000313" key="2">
    <source>
        <dbReference type="EMBL" id="CAB4873035.1"/>
    </source>
</evidence>
<dbReference type="Pfam" id="PF00144">
    <property type="entry name" value="Beta-lactamase"/>
    <property type="match status" value="1"/>
</dbReference>